<accession>A0A2L2TMA4</accession>
<keyword evidence="2" id="KW-1185">Reference proteome</keyword>
<reference evidence="2" key="1">
    <citation type="submission" date="2014-10" db="EMBL/GenBank/DDBJ databases">
        <authorList>
            <person name="King R."/>
        </authorList>
    </citation>
    <scope>NUCLEOTIDE SEQUENCE [LARGE SCALE GENOMIC DNA]</scope>
    <source>
        <strain evidence="2">A3/5</strain>
    </source>
</reference>
<dbReference type="EMBL" id="LN649229">
    <property type="protein sequence ID" value="CEI64386.1"/>
    <property type="molecule type" value="Genomic_DNA"/>
</dbReference>
<name>A0A2L2TMA4_9HYPO</name>
<protein>
    <submittedName>
        <fullName evidence="1">Uncharacterized protein</fullName>
    </submittedName>
</protein>
<proteinExistence type="predicted"/>
<dbReference type="Proteomes" id="UP000245910">
    <property type="component" value="Chromosome I"/>
</dbReference>
<sequence>MSWADPAWCSTYLSAYIQDLKLPHQAIHPA</sequence>
<organism evidence="1 2">
    <name type="scientific">Fusarium venenatum</name>
    <dbReference type="NCBI Taxonomy" id="56646"/>
    <lineage>
        <taxon>Eukaryota</taxon>
        <taxon>Fungi</taxon>
        <taxon>Dikarya</taxon>
        <taxon>Ascomycota</taxon>
        <taxon>Pezizomycotina</taxon>
        <taxon>Sordariomycetes</taxon>
        <taxon>Hypocreomycetidae</taxon>
        <taxon>Hypocreales</taxon>
        <taxon>Nectriaceae</taxon>
        <taxon>Fusarium</taxon>
    </lineage>
</organism>
<evidence type="ECO:0000313" key="1">
    <source>
        <dbReference type="EMBL" id="CEI64386.1"/>
    </source>
</evidence>
<dbReference type="AlphaFoldDB" id="A0A2L2TMA4"/>
<evidence type="ECO:0000313" key="2">
    <source>
        <dbReference type="Proteomes" id="UP000245910"/>
    </source>
</evidence>